<dbReference type="Gene3D" id="2.60.40.10">
    <property type="entry name" value="Immunoglobulins"/>
    <property type="match status" value="1"/>
</dbReference>
<sequence length="624" mass="68605">MKRSIRKALLLAGFCLLTALSAAAQPFLRLPAVIGDHMVLQEKTTVKLHGWADPNATLTVTPSWGEAVTVKVGYDTAWSVELTTPAASAEPRSITFATNKKAVRKVDDILIGQVWLCSGQSNMNWSAANGIVDMKKELESPMNPQIRLFTVTKNSTPYPQDDCEGRWQVCTPKSALYFSAVGYFFGKRLADELQQPVGLVNSSWGGTPVEVWTPANVMGKNPQMVASWKEQSKSKLWQIGSLYNAMIHPLRHTAFAGAIWYQGESNKTNAALYGDEFTMMIESWRKVFGQTLPFYFVQIAPHARSEGGTSGAVVREQQARVAATVPSTGMAVISDLVDDVTNIHPRYKQGVGDRLAGFALAEVYGKSGRKYKSPTFRQAEFRKSQVYVSFDNAEGGIVCKDDAIRGLEVCDASMKFVPAQGIIDDKSNRLVVWSKQVARPTAVRYCFSDGAIGNLFDTAGLPVAPFRSDADDKAAPARQPVESLSGAAVTASGKGFAVGSFRLGEKFFTNRVYPLTKLPERFAGYEMLTHDAGLGEQMLTCKVTAREKCRIYIAVRRNSHTANVLNGWKPERDDEIRYTTHDKSKPGILGIYYRDVKAGESVTLPRTKDFAGVTLLAPKIDYTK</sequence>
<dbReference type="SUPFAM" id="SSF52266">
    <property type="entry name" value="SGNH hydrolase"/>
    <property type="match status" value="1"/>
</dbReference>
<dbReference type="GO" id="GO:0001681">
    <property type="term" value="F:sialate O-acetylesterase activity"/>
    <property type="evidence" value="ECO:0007669"/>
    <property type="project" value="InterPro"/>
</dbReference>
<dbReference type="InterPro" id="IPR013783">
    <property type="entry name" value="Ig-like_fold"/>
</dbReference>
<dbReference type="Pfam" id="PF03629">
    <property type="entry name" value="SASA"/>
    <property type="match status" value="1"/>
</dbReference>
<feature type="chain" id="PRO_5010205389" evidence="2">
    <location>
        <begin position="25"/>
        <end position="624"/>
    </location>
</feature>
<organism evidence="4 5">
    <name type="scientific">Alistipes timonensis JC136</name>
    <dbReference type="NCBI Taxonomy" id="1033731"/>
    <lineage>
        <taxon>Bacteria</taxon>
        <taxon>Pseudomonadati</taxon>
        <taxon>Bacteroidota</taxon>
        <taxon>Bacteroidia</taxon>
        <taxon>Bacteroidales</taxon>
        <taxon>Rikenellaceae</taxon>
        <taxon>Alistipes</taxon>
    </lineage>
</organism>
<keyword evidence="5" id="KW-1185">Reference proteome</keyword>
<dbReference type="Proteomes" id="UP000183253">
    <property type="component" value="Unassembled WGS sequence"/>
</dbReference>
<reference evidence="4 5" key="1">
    <citation type="submission" date="2016-10" db="EMBL/GenBank/DDBJ databases">
        <authorList>
            <person name="de Groot N.N."/>
        </authorList>
    </citation>
    <scope>NUCLEOTIDE SEQUENCE [LARGE SCALE GENOMIC DNA]</scope>
    <source>
        <strain evidence="4 5">DSM 25383</strain>
    </source>
</reference>
<dbReference type="PANTHER" id="PTHR22901">
    <property type="entry name" value="SIALATE O-ACETYLESTERASE"/>
    <property type="match status" value="1"/>
</dbReference>
<dbReference type="InterPro" id="IPR039329">
    <property type="entry name" value="SIAE"/>
</dbReference>
<dbReference type="AlphaFoldDB" id="A0A1H4B8V1"/>
<evidence type="ECO:0000313" key="4">
    <source>
        <dbReference type="EMBL" id="SEA44547.1"/>
    </source>
</evidence>
<accession>A0A1H4B8V1</accession>
<dbReference type="InterPro" id="IPR036514">
    <property type="entry name" value="SGNH_hydro_sf"/>
</dbReference>
<protein>
    <submittedName>
        <fullName evidence="4">Sialate O-acetylesterase</fullName>
    </submittedName>
</protein>
<evidence type="ECO:0000256" key="1">
    <source>
        <dbReference type="ARBA" id="ARBA00022801"/>
    </source>
</evidence>
<dbReference type="OrthoDB" id="9816001at2"/>
<dbReference type="Gene3D" id="3.40.50.1110">
    <property type="entry name" value="SGNH hydrolase"/>
    <property type="match status" value="1"/>
</dbReference>
<evidence type="ECO:0000259" key="3">
    <source>
        <dbReference type="Pfam" id="PF03629"/>
    </source>
</evidence>
<dbReference type="GO" id="GO:0005975">
    <property type="term" value="P:carbohydrate metabolic process"/>
    <property type="evidence" value="ECO:0007669"/>
    <property type="project" value="TreeGrafter"/>
</dbReference>
<feature type="signal peptide" evidence="2">
    <location>
        <begin position="1"/>
        <end position="24"/>
    </location>
</feature>
<proteinExistence type="predicted"/>
<evidence type="ECO:0000256" key="2">
    <source>
        <dbReference type="SAM" id="SignalP"/>
    </source>
</evidence>
<name>A0A1H4B8V1_9BACT</name>
<evidence type="ECO:0000313" key="5">
    <source>
        <dbReference type="Proteomes" id="UP000183253"/>
    </source>
</evidence>
<keyword evidence="2" id="KW-0732">Signal</keyword>
<dbReference type="InterPro" id="IPR005181">
    <property type="entry name" value="SASA"/>
</dbReference>
<dbReference type="RefSeq" id="WP_010261844.1">
    <property type="nucleotide sequence ID" value="NZ_CAEG01000010.1"/>
</dbReference>
<gene>
    <name evidence="4" type="ORF">SAMN05444145_103278</name>
</gene>
<feature type="domain" description="Sialate O-acetylesterase" evidence="3">
    <location>
        <begin position="113"/>
        <end position="344"/>
    </location>
</feature>
<dbReference type="STRING" id="1033731.SAMN05444145_103278"/>
<keyword evidence="1" id="KW-0378">Hydrolase</keyword>
<dbReference type="EMBL" id="FNRI01000003">
    <property type="protein sequence ID" value="SEA44547.1"/>
    <property type="molecule type" value="Genomic_DNA"/>
</dbReference>
<dbReference type="PANTHER" id="PTHR22901:SF0">
    <property type="entry name" value="SIALATE O-ACETYLESTERASE"/>
    <property type="match status" value="1"/>
</dbReference>